<reference evidence="2" key="1">
    <citation type="submission" date="2020-05" db="EMBL/GenBank/DDBJ databases">
        <authorList>
            <person name="Chiriac C."/>
            <person name="Salcher M."/>
            <person name="Ghai R."/>
            <person name="Kavagutti S V."/>
        </authorList>
    </citation>
    <scope>NUCLEOTIDE SEQUENCE</scope>
</reference>
<dbReference type="Gene3D" id="3.90.550.10">
    <property type="entry name" value="Spore Coat Polysaccharide Biosynthesis Protein SpsA, Chain A"/>
    <property type="match status" value="1"/>
</dbReference>
<organism evidence="2">
    <name type="scientific">uncultured Caudovirales phage</name>
    <dbReference type="NCBI Taxonomy" id="2100421"/>
    <lineage>
        <taxon>Viruses</taxon>
        <taxon>Duplodnaviria</taxon>
        <taxon>Heunggongvirae</taxon>
        <taxon>Uroviricota</taxon>
        <taxon>Caudoviricetes</taxon>
        <taxon>Peduoviridae</taxon>
        <taxon>Maltschvirus</taxon>
        <taxon>Maltschvirus maltsch</taxon>
    </lineage>
</organism>
<dbReference type="InterPro" id="IPR025877">
    <property type="entry name" value="MobA-like_NTP_Trfase"/>
</dbReference>
<dbReference type="SUPFAM" id="SSF53448">
    <property type="entry name" value="Nucleotide-diphospho-sugar transferases"/>
    <property type="match status" value="1"/>
</dbReference>
<evidence type="ECO:0000313" key="2">
    <source>
        <dbReference type="EMBL" id="CAB5221842.1"/>
    </source>
</evidence>
<dbReference type="Pfam" id="PF12804">
    <property type="entry name" value="NTP_transf_3"/>
    <property type="match status" value="1"/>
</dbReference>
<sequence length="222" mass="25305">MPTIGVLPASGKASRIGGIPKFCLPISDDRCLLQWHVNQMLEVCDEVRVSTRPEWVPIIQNMDMNIKLIVREPSTMSDAINFMIGDYNDTVVVGMPDTYILNSTKNIYSELTRNQGDADLVLGVWSCPEELKGRVGQVALLDNKVVASKDKTNNCDYKYLWGTLLFRKNMIRYVDPNKNHPGEQIQEWITSRFNIQAVKNDGEYMDIGTLKGLKDLYRRMEN</sequence>
<proteinExistence type="predicted"/>
<accession>A0A6J7WYQ0</accession>
<protein>
    <recommendedName>
        <fullName evidence="1">MobA-like NTP transferase domain-containing protein</fullName>
    </recommendedName>
</protein>
<feature type="domain" description="MobA-like NTP transferase" evidence="1">
    <location>
        <begin position="6"/>
        <end position="61"/>
    </location>
</feature>
<dbReference type="GO" id="GO:0016779">
    <property type="term" value="F:nucleotidyltransferase activity"/>
    <property type="evidence" value="ECO:0007669"/>
    <property type="project" value="UniProtKB-ARBA"/>
</dbReference>
<name>A0A6J7WYQ0_9CAUD</name>
<gene>
    <name evidence="2" type="ORF">UFOVP359_96</name>
</gene>
<dbReference type="EMBL" id="LR798295">
    <property type="protein sequence ID" value="CAB5221842.1"/>
    <property type="molecule type" value="Genomic_DNA"/>
</dbReference>
<dbReference type="InterPro" id="IPR029044">
    <property type="entry name" value="Nucleotide-diphossugar_trans"/>
</dbReference>
<evidence type="ECO:0000259" key="1">
    <source>
        <dbReference type="Pfam" id="PF12804"/>
    </source>
</evidence>